<dbReference type="OrthoDB" id="205623at2759"/>
<keyword evidence="5" id="KW-1185">Reference proteome</keyword>
<dbReference type="Pfam" id="PF00685">
    <property type="entry name" value="Sulfotransfer_1"/>
    <property type="match status" value="2"/>
</dbReference>
<comment type="caution">
    <text evidence="4">The sequence shown here is derived from an EMBL/GenBank/DDBJ whole genome shotgun (WGS) entry which is preliminary data.</text>
</comment>
<dbReference type="Proteomes" id="UP000326759">
    <property type="component" value="Unassembled WGS sequence"/>
</dbReference>
<evidence type="ECO:0000259" key="3">
    <source>
        <dbReference type="Pfam" id="PF00685"/>
    </source>
</evidence>
<dbReference type="GO" id="GO:0008146">
    <property type="term" value="F:sulfotransferase activity"/>
    <property type="evidence" value="ECO:0007669"/>
    <property type="project" value="InterPro"/>
</dbReference>
<dbReference type="EMBL" id="SEYY01019244">
    <property type="protein sequence ID" value="KAB7498487.1"/>
    <property type="molecule type" value="Genomic_DNA"/>
</dbReference>
<proteinExistence type="inferred from homology"/>
<dbReference type="InterPro" id="IPR000863">
    <property type="entry name" value="Sulfotransferase_dom"/>
</dbReference>
<protein>
    <submittedName>
        <fullName evidence="4">Sulfotransferase 1C4</fullName>
    </submittedName>
</protein>
<comment type="similarity">
    <text evidence="1">Belongs to the sulfotransferase 1 family.</text>
</comment>
<dbReference type="InterPro" id="IPR027417">
    <property type="entry name" value="P-loop_NTPase"/>
</dbReference>
<feature type="domain" description="Sulfotransferase" evidence="3">
    <location>
        <begin position="62"/>
        <end position="173"/>
    </location>
</feature>
<evidence type="ECO:0000256" key="2">
    <source>
        <dbReference type="ARBA" id="ARBA00022679"/>
    </source>
</evidence>
<organism evidence="4 5">
    <name type="scientific">Armadillidium nasatum</name>
    <dbReference type="NCBI Taxonomy" id="96803"/>
    <lineage>
        <taxon>Eukaryota</taxon>
        <taxon>Metazoa</taxon>
        <taxon>Ecdysozoa</taxon>
        <taxon>Arthropoda</taxon>
        <taxon>Crustacea</taxon>
        <taxon>Multicrustacea</taxon>
        <taxon>Malacostraca</taxon>
        <taxon>Eumalacostraca</taxon>
        <taxon>Peracarida</taxon>
        <taxon>Isopoda</taxon>
        <taxon>Oniscidea</taxon>
        <taxon>Crinocheta</taxon>
        <taxon>Armadillidiidae</taxon>
        <taxon>Armadillidium</taxon>
    </lineage>
</organism>
<evidence type="ECO:0000313" key="5">
    <source>
        <dbReference type="Proteomes" id="UP000326759"/>
    </source>
</evidence>
<accession>A0A5N5SWW7</accession>
<dbReference type="SUPFAM" id="SSF52540">
    <property type="entry name" value="P-loop containing nucleoside triphosphate hydrolases"/>
    <property type="match status" value="1"/>
</dbReference>
<reference evidence="4 5" key="1">
    <citation type="journal article" date="2019" name="PLoS Biol.">
        <title>Sex chromosomes control vertical transmission of feminizing Wolbachia symbionts in an isopod.</title>
        <authorList>
            <person name="Becking T."/>
            <person name="Chebbi M.A."/>
            <person name="Giraud I."/>
            <person name="Moumen B."/>
            <person name="Laverre T."/>
            <person name="Caubet Y."/>
            <person name="Peccoud J."/>
            <person name="Gilbert C."/>
            <person name="Cordaux R."/>
        </authorList>
    </citation>
    <scope>NUCLEOTIDE SEQUENCE [LARGE SCALE GENOMIC DNA]</scope>
    <source>
        <strain evidence="4">ANa2</strain>
        <tissue evidence="4">Whole body excluding digestive tract and cuticle</tissue>
    </source>
</reference>
<dbReference type="PANTHER" id="PTHR11783">
    <property type="entry name" value="SULFOTRANSFERASE SULT"/>
    <property type="match status" value="1"/>
</dbReference>
<gene>
    <name evidence="4" type="ORF">Anas_04366</name>
</gene>
<evidence type="ECO:0000313" key="4">
    <source>
        <dbReference type="EMBL" id="KAB7498487.1"/>
    </source>
</evidence>
<keyword evidence="2 4" id="KW-0808">Transferase</keyword>
<dbReference type="AlphaFoldDB" id="A0A5N5SWW7"/>
<feature type="domain" description="Sulfotransferase" evidence="3">
    <location>
        <begin position="175"/>
        <end position="246"/>
    </location>
</feature>
<sequence length="263" mass="30442">MAGILPSGHTYKEISEEETERLTKKFSYLSDGGINIQPGNSIYAKSYLKFAELIYNFEVREDDIFINTVAKSGTNWIAEIVWNLVHNPDMDNPEASLSLDYRYPFFDVDFIFDVSSSPKFDPEGELVKRFKRLCPGRDYNEGLHIQLAEALPDPRLLKGHTPLSFWNPNVLEKAKHVRLAWEKRNNPNLLFLFYEDLKENPKSQIKKVDQFIGTNRSDKQIDNIVHCTSFDYMKKKSKENSPLSFDGALCETETQLMLNPYLE</sequence>
<dbReference type="Gene3D" id="3.40.50.300">
    <property type="entry name" value="P-loop containing nucleotide triphosphate hydrolases"/>
    <property type="match status" value="2"/>
</dbReference>
<evidence type="ECO:0000256" key="1">
    <source>
        <dbReference type="ARBA" id="ARBA00005771"/>
    </source>
</evidence>
<name>A0A5N5SWW7_9CRUS</name>